<protein>
    <recommendedName>
        <fullName evidence="8">Amino acid permease/ SLC12A domain-containing protein</fullName>
    </recommendedName>
</protein>
<evidence type="ECO:0000313" key="6">
    <source>
        <dbReference type="EMBL" id="KIW46244.1"/>
    </source>
</evidence>
<comment type="subcellular location">
    <subcellularLocation>
        <location evidence="1">Membrane</location>
        <topology evidence="1">Multi-pass membrane protein</topology>
    </subcellularLocation>
</comment>
<feature type="transmembrane region" description="Helical" evidence="5">
    <location>
        <begin position="243"/>
        <end position="260"/>
    </location>
</feature>
<dbReference type="Proteomes" id="UP000053342">
    <property type="component" value="Unassembled WGS sequence"/>
</dbReference>
<keyword evidence="4 5" id="KW-0472">Membrane</keyword>
<feature type="transmembrane region" description="Helical" evidence="5">
    <location>
        <begin position="130"/>
        <end position="150"/>
    </location>
</feature>
<feature type="transmembrane region" description="Helical" evidence="5">
    <location>
        <begin position="203"/>
        <end position="223"/>
    </location>
</feature>
<dbReference type="GeneID" id="27354000"/>
<dbReference type="PIRSF" id="PIRSF006060">
    <property type="entry name" value="AA_transporter"/>
    <property type="match status" value="1"/>
</dbReference>
<keyword evidence="3 5" id="KW-1133">Transmembrane helix</keyword>
<sequence>MLDKIRSHIAPRSVVHEAVSGGAIKDSSQVGFDAGPSDESQLQPTLSQNKRQIGTISAFFLIFNRMVGTGIFATPSTIFALSGSVGLALFIWVAGMIIAGCGMVVYLEFGTGMPRNGGEKNYLEFVYRKPKFLATGFYTGYVILLGWAGSNSVVFGEYILHAAQVEVNRWNQRGIGLACITAAFLIHGCALKWGLRLQNLLGVFKLVIVLLIVVSGWAALGGALKVPEPHNFDNAFEGTTGSAYGVVTALYNVIWSYIGYSNANYALSETKDPVRTLKRAAPTALIAVSVLYMLVNVSYFAAVSKEEIASSGRILAASFFRNVFGSRAERALSVFVALSAFGNVLSVIFSQGRLVQELGREGILPFSRFWASNKPFNAPLAGLFEHWLVSVIIMLAPPPGDAYNFILNVISYPLSIVNCFVAAGLLYLYWRRTEFNWAPPFRATWPVALLFLLSNIYLVVAPFVPPDAGQNVYKSLPYYLHCVVGMGIIAAGGVYWLIWAVLLPRLGHYELVRETYVDDLDGWERNVFSRRKISPREKGSPSLN</sequence>
<dbReference type="InterPro" id="IPR050598">
    <property type="entry name" value="AminoAcid_Transporter"/>
</dbReference>
<evidence type="ECO:0000256" key="1">
    <source>
        <dbReference type="ARBA" id="ARBA00004141"/>
    </source>
</evidence>
<keyword evidence="7" id="KW-1185">Reference proteome</keyword>
<keyword evidence="2 5" id="KW-0812">Transmembrane</keyword>
<evidence type="ECO:0000313" key="7">
    <source>
        <dbReference type="Proteomes" id="UP000053342"/>
    </source>
</evidence>
<dbReference type="GO" id="GO:0015179">
    <property type="term" value="F:L-amino acid transmembrane transporter activity"/>
    <property type="evidence" value="ECO:0007669"/>
    <property type="project" value="TreeGrafter"/>
</dbReference>
<feature type="transmembrane region" description="Helical" evidence="5">
    <location>
        <begin position="87"/>
        <end position="109"/>
    </location>
</feature>
<feature type="transmembrane region" description="Helical" evidence="5">
    <location>
        <begin position="331"/>
        <end position="355"/>
    </location>
</feature>
<feature type="transmembrane region" description="Helical" evidence="5">
    <location>
        <begin position="170"/>
        <end position="191"/>
    </location>
</feature>
<dbReference type="RefSeq" id="XP_016266460.1">
    <property type="nucleotide sequence ID" value="XM_016402563.1"/>
</dbReference>
<evidence type="ECO:0000256" key="2">
    <source>
        <dbReference type="ARBA" id="ARBA00022692"/>
    </source>
</evidence>
<dbReference type="STRING" id="215243.A0A0D2EE92"/>
<dbReference type="PANTHER" id="PTHR11785:SF498">
    <property type="entry name" value="HIGH-AFFINITY METHIONINE PERMEASE"/>
    <property type="match status" value="1"/>
</dbReference>
<dbReference type="Pfam" id="PF13520">
    <property type="entry name" value="AA_permease_2"/>
    <property type="match status" value="1"/>
</dbReference>
<evidence type="ECO:0000256" key="3">
    <source>
        <dbReference type="ARBA" id="ARBA00022989"/>
    </source>
</evidence>
<organism evidence="6 7">
    <name type="scientific">Exophiala oligosperma</name>
    <dbReference type="NCBI Taxonomy" id="215243"/>
    <lineage>
        <taxon>Eukaryota</taxon>
        <taxon>Fungi</taxon>
        <taxon>Dikarya</taxon>
        <taxon>Ascomycota</taxon>
        <taxon>Pezizomycotina</taxon>
        <taxon>Eurotiomycetes</taxon>
        <taxon>Chaetothyriomycetidae</taxon>
        <taxon>Chaetothyriales</taxon>
        <taxon>Herpotrichiellaceae</taxon>
        <taxon>Exophiala</taxon>
    </lineage>
</organism>
<feature type="transmembrane region" description="Helical" evidence="5">
    <location>
        <begin position="409"/>
        <end position="430"/>
    </location>
</feature>
<dbReference type="GO" id="GO:0016020">
    <property type="term" value="C:membrane"/>
    <property type="evidence" value="ECO:0007669"/>
    <property type="project" value="UniProtKB-SubCell"/>
</dbReference>
<feature type="transmembrane region" description="Helical" evidence="5">
    <location>
        <begin position="58"/>
        <end position="81"/>
    </location>
</feature>
<feature type="transmembrane region" description="Helical" evidence="5">
    <location>
        <begin position="442"/>
        <end position="464"/>
    </location>
</feature>
<dbReference type="InterPro" id="IPR002293">
    <property type="entry name" value="AA/rel_permease1"/>
</dbReference>
<evidence type="ECO:0000256" key="5">
    <source>
        <dbReference type="SAM" id="Phobius"/>
    </source>
</evidence>
<dbReference type="FunFam" id="1.20.1740.10:FF:000025">
    <property type="entry name" value="High-affinity methionine permease"/>
    <property type="match status" value="1"/>
</dbReference>
<gene>
    <name evidence="6" type="ORF">PV06_01926</name>
</gene>
<dbReference type="OrthoDB" id="5982228at2759"/>
<dbReference type="AlphaFoldDB" id="A0A0D2EE92"/>
<reference evidence="6 7" key="1">
    <citation type="submission" date="2015-01" db="EMBL/GenBank/DDBJ databases">
        <title>The Genome Sequence of Exophiala oligosperma CBS72588.</title>
        <authorList>
            <consortium name="The Broad Institute Genomics Platform"/>
            <person name="Cuomo C."/>
            <person name="de Hoog S."/>
            <person name="Gorbushina A."/>
            <person name="Stielow B."/>
            <person name="Teixiera M."/>
            <person name="Abouelleil A."/>
            <person name="Chapman S.B."/>
            <person name="Priest M."/>
            <person name="Young S.K."/>
            <person name="Wortman J."/>
            <person name="Nusbaum C."/>
            <person name="Birren B."/>
        </authorList>
    </citation>
    <scope>NUCLEOTIDE SEQUENCE [LARGE SCALE GENOMIC DNA]</scope>
    <source>
        <strain evidence="6 7">CBS 72588</strain>
    </source>
</reference>
<feature type="transmembrane region" description="Helical" evidence="5">
    <location>
        <begin position="376"/>
        <end position="397"/>
    </location>
</feature>
<dbReference type="EMBL" id="KN847333">
    <property type="protein sequence ID" value="KIW46244.1"/>
    <property type="molecule type" value="Genomic_DNA"/>
</dbReference>
<proteinExistence type="predicted"/>
<dbReference type="Gene3D" id="1.20.1740.10">
    <property type="entry name" value="Amino acid/polyamine transporter I"/>
    <property type="match status" value="1"/>
</dbReference>
<name>A0A0D2EE92_9EURO</name>
<evidence type="ECO:0008006" key="8">
    <source>
        <dbReference type="Google" id="ProtNLM"/>
    </source>
</evidence>
<dbReference type="VEuPathDB" id="FungiDB:PV06_01926"/>
<evidence type="ECO:0000256" key="4">
    <source>
        <dbReference type="ARBA" id="ARBA00023136"/>
    </source>
</evidence>
<feature type="transmembrane region" description="Helical" evidence="5">
    <location>
        <begin position="281"/>
        <end position="302"/>
    </location>
</feature>
<feature type="transmembrane region" description="Helical" evidence="5">
    <location>
        <begin position="476"/>
        <end position="503"/>
    </location>
</feature>
<dbReference type="PANTHER" id="PTHR11785">
    <property type="entry name" value="AMINO ACID TRANSPORTER"/>
    <property type="match status" value="1"/>
</dbReference>
<accession>A0A0D2EE92</accession>